<evidence type="ECO:0000313" key="2">
    <source>
        <dbReference type="Proteomes" id="UP000054773"/>
    </source>
</evidence>
<dbReference type="AlphaFoldDB" id="A0A0W0TV42"/>
<dbReference type="OrthoDB" id="5643663at2"/>
<name>A0A0W0TV42_LEGER</name>
<dbReference type="EMBL" id="LNYA01000003">
    <property type="protein sequence ID" value="KTC99481.1"/>
    <property type="molecule type" value="Genomic_DNA"/>
</dbReference>
<evidence type="ECO:0008006" key="3">
    <source>
        <dbReference type="Google" id="ProtNLM"/>
    </source>
</evidence>
<reference evidence="1 2" key="1">
    <citation type="submission" date="2015-11" db="EMBL/GenBank/DDBJ databases">
        <title>Genomic analysis of 38 Legionella species identifies large and diverse effector repertoires.</title>
        <authorList>
            <person name="Burstein D."/>
            <person name="Amaro F."/>
            <person name="Zusman T."/>
            <person name="Lifshitz Z."/>
            <person name="Cohen O."/>
            <person name="Gilbert J.A."/>
            <person name="Pupko T."/>
            <person name="Shuman H.A."/>
            <person name="Segal G."/>
        </authorList>
    </citation>
    <scope>NUCLEOTIDE SEQUENCE [LARGE SCALE GENOMIC DNA]</scope>
    <source>
        <strain evidence="1 2">SE-32A-C8</strain>
    </source>
</reference>
<accession>A0A0W0TV42</accession>
<proteinExistence type="predicted"/>
<gene>
    <name evidence="1" type="ORF">Lery_0382</name>
</gene>
<dbReference type="PATRIC" id="fig|448.7.peg.398"/>
<dbReference type="Proteomes" id="UP000054773">
    <property type="component" value="Unassembled WGS sequence"/>
</dbReference>
<dbReference type="STRING" id="448.Lery_0382"/>
<dbReference type="RefSeq" id="WP_058525558.1">
    <property type="nucleotide sequence ID" value="NZ_CAAAHY010000001.1"/>
</dbReference>
<comment type="caution">
    <text evidence="1">The sequence shown here is derived from an EMBL/GenBank/DDBJ whole genome shotgun (WGS) entry which is preliminary data.</text>
</comment>
<evidence type="ECO:0000313" key="1">
    <source>
        <dbReference type="EMBL" id="KTC99481.1"/>
    </source>
</evidence>
<protein>
    <recommendedName>
        <fullName evidence="3">Outer membrane protein assembly factor BamC</fullName>
    </recommendedName>
</protein>
<sequence length="73" mass="7864">MKKVSFIVLSALIASGCSHIKSNSDQKYLQSRNGPGLVVPPPLTSDNVSHFYDLPAQDKKAIVSIEPPSAKIE</sequence>
<dbReference type="PROSITE" id="PS51257">
    <property type="entry name" value="PROKAR_LIPOPROTEIN"/>
    <property type="match status" value="1"/>
</dbReference>
<keyword evidence="2" id="KW-1185">Reference proteome</keyword>
<organism evidence="1 2">
    <name type="scientific">Legionella erythra</name>
    <dbReference type="NCBI Taxonomy" id="448"/>
    <lineage>
        <taxon>Bacteria</taxon>
        <taxon>Pseudomonadati</taxon>
        <taxon>Pseudomonadota</taxon>
        <taxon>Gammaproteobacteria</taxon>
        <taxon>Legionellales</taxon>
        <taxon>Legionellaceae</taxon>
        <taxon>Legionella</taxon>
    </lineage>
</organism>